<organism evidence="2 3">
    <name type="scientific">Candidula unifasciata</name>
    <dbReference type="NCBI Taxonomy" id="100452"/>
    <lineage>
        <taxon>Eukaryota</taxon>
        <taxon>Metazoa</taxon>
        <taxon>Spiralia</taxon>
        <taxon>Lophotrochozoa</taxon>
        <taxon>Mollusca</taxon>
        <taxon>Gastropoda</taxon>
        <taxon>Heterobranchia</taxon>
        <taxon>Euthyneura</taxon>
        <taxon>Panpulmonata</taxon>
        <taxon>Eupulmonata</taxon>
        <taxon>Stylommatophora</taxon>
        <taxon>Helicina</taxon>
        <taxon>Helicoidea</taxon>
        <taxon>Geomitridae</taxon>
        <taxon>Candidula</taxon>
    </lineage>
</organism>
<name>A0A8S3YYE5_9EUPU</name>
<dbReference type="AlphaFoldDB" id="A0A8S3YYE5"/>
<dbReference type="OrthoDB" id="6157972at2759"/>
<dbReference type="SUPFAM" id="SSF81321">
    <property type="entry name" value="Family A G protein-coupled receptor-like"/>
    <property type="match status" value="1"/>
</dbReference>
<feature type="non-terminal residue" evidence="2">
    <location>
        <position position="115"/>
    </location>
</feature>
<evidence type="ECO:0000313" key="2">
    <source>
        <dbReference type="EMBL" id="CAG5120665.1"/>
    </source>
</evidence>
<evidence type="ECO:0000313" key="3">
    <source>
        <dbReference type="Proteomes" id="UP000678393"/>
    </source>
</evidence>
<evidence type="ECO:0000256" key="1">
    <source>
        <dbReference type="SAM" id="Phobius"/>
    </source>
</evidence>
<comment type="caution">
    <text evidence="2">The sequence shown here is derived from an EMBL/GenBank/DDBJ whole genome shotgun (WGS) entry which is preliminary data.</text>
</comment>
<keyword evidence="1" id="KW-0472">Membrane</keyword>
<protein>
    <recommendedName>
        <fullName evidence="4">G-protein coupled receptors family 1 profile domain-containing protein</fullName>
    </recommendedName>
</protein>
<reference evidence="2" key="1">
    <citation type="submission" date="2021-04" db="EMBL/GenBank/DDBJ databases">
        <authorList>
            <consortium name="Molecular Ecology Group"/>
        </authorList>
    </citation>
    <scope>NUCLEOTIDE SEQUENCE</scope>
</reference>
<feature type="transmembrane region" description="Helical" evidence="1">
    <location>
        <begin position="73"/>
        <end position="94"/>
    </location>
</feature>
<feature type="transmembrane region" description="Helical" evidence="1">
    <location>
        <begin position="32"/>
        <end position="61"/>
    </location>
</feature>
<dbReference type="EMBL" id="CAJHNH020000947">
    <property type="protein sequence ID" value="CAG5120665.1"/>
    <property type="molecule type" value="Genomic_DNA"/>
</dbReference>
<gene>
    <name evidence="2" type="ORF">CUNI_LOCUS6223</name>
</gene>
<keyword evidence="1" id="KW-0812">Transmembrane</keyword>
<proteinExistence type="predicted"/>
<dbReference type="Proteomes" id="UP000678393">
    <property type="component" value="Unassembled WGS sequence"/>
</dbReference>
<accession>A0A8S3YYE5</accession>
<keyword evidence="1" id="KW-1133">Transmembrane helix</keyword>
<evidence type="ECO:0008006" key="4">
    <source>
        <dbReference type="Google" id="ProtNLM"/>
    </source>
</evidence>
<keyword evidence="3" id="KW-1185">Reference proteome</keyword>
<sequence length="115" mass="12599">MSRQTATSTVREWSNTTAASNLDPVSNELREIFQVVVFCLMSGITSLFGTGANIINITIFIRQGFKDSINVSLLGLAVADLGCVLTMFWMSLGFCPLFQHADLPVQPPGCDLCHW</sequence>
<dbReference type="Gene3D" id="1.20.1070.10">
    <property type="entry name" value="Rhodopsin 7-helix transmembrane proteins"/>
    <property type="match status" value="1"/>
</dbReference>